<evidence type="ECO:0000313" key="2">
    <source>
        <dbReference type="Proteomes" id="UP000000238"/>
    </source>
</evidence>
<dbReference type="AlphaFoldDB" id="Q2SGF1"/>
<dbReference type="KEGG" id="hch:HCH_03529"/>
<gene>
    <name evidence="1" type="ordered locus">HCH_03529</name>
</gene>
<dbReference type="HOGENOM" id="CLU_3200493_0_0_6"/>
<evidence type="ECO:0000313" key="1">
    <source>
        <dbReference type="EMBL" id="ABC30273.1"/>
    </source>
</evidence>
<organism evidence="1 2">
    <name type="scientific">Hahella chejuensis (strain KCTC 2396)</name>
    <dbReference type="NCBI Taxonomy" id="349521"/>
    <lineage>
        <taxon>Bacteria</taxon>
        <taxon>Pseudomonadati</taxon>
        <taxon>Pseudomonadota</taxon>
        <taxon>Gammaproteobacteria</taxon>
        <taxon>Oceanospirillales</taxon>
        <taxon>Hahellaceae</taxon>
        <taxon>Hahella</taxon>
    </lineage>
</organism>
<dbReference type="Proteomes" id="UP000000238">
    <property type="component" value="Chromosome"/>
</dbReference>
<name>Q2SGF1_HAHCH</name>
<sequence>MQALSLQTNRRKLFVCLINNAAPETPPSLPYTYTPPTLSLNNNNL</sequence>
<proteinExistence type="predicted"/>
<reference evidence="1 2" key="1">
    <citation type="journal article" date="2005" name="Nucleic Acids Res.">
        <title>Genomic blueprint of Hahella chejuensis, a marine microbe producing an algicidal agent.</title>
        <authorList>
            <person name="Jeong H."/>
            <person name="Yim J.H."/>
            <person name="Lee C."/>
            <person name="Choi S.-H."/>
            <person name="Park Y.K."/>
            <person name="Yoon S.H."/>
            <person name="Hur C.-G."/>
            <person name="Kang H.-Y."/>
            <person name="Kim D."/>
            <person name="Lee H.H."/>
            <person name="Park K.H."/>
            <person name="Park S.-H."/>
            <person name="Park H.-S."/>
            <person name="Lee H.K."/>
            <person name="Oh T.K."/>
            <person name="Kim J.F."/>
        </authorList>
    </citation>
    <scope>NUCLEOTIDE SEQUENCE [LARGE SCALE GENOMIC DNA]</scope>
    <source>
        <strain evidence="1 2">KCTC 2396</strain>
    </source>
</reference>
<protein>
    <submittedName>
        <fullName evidence="1">Uncharacterized protein</fullName>
    </submittedName>
</protein>
<keyword evidence="2" id="KW-1185">Reference proteome</keyword>
<accession>Q2SGF1</accession>
<dbReference type="EMBL" id="CP000155">
    <property type="protein sequence ID" value="ABC30273.1"/>
    <property type="molecule type" value="Genomic_DNA"/>
</dbReference>
<dbReference type="STRING" id="349521.HCH_03529"/>